<dbReference type="GO" id="GO:0006508">
    <property type="term" value="P:proteolysis"/>
    <property type="evidence" value="ECO:0007669"/>
    <property type="project" value="UniProtKB-KW"/>
</dbReference>
<keyword evidence="12 19" id="KW-0720">Serine protease</keyword>
<evidence type="ECO:0000256" key="2">
    <source>
        <dbReference type="ARBA" id="ARBA00002451"/>
    </source>
</evidence>
<evidence type="ECO:0000313" key="25">
    <source>
        <dbReference type="Proteomes" id="UP000801864"/>
    </source>
</evidence>
<feature type="compositionally biased region" description="Polar residues" evidence="20">
    <location>
        <begin position="972"/>
        <end position="997"/>
    </location>
</feature>
<comment type="subcellular location">
    <subcellularLocation>
        <location evidence="3">Secreted</location>
        <location evidence="3">Extracellular space</location>
    </subcellularLocation>
</comment>
<dbReference type="GO" id="GO:0016740">
    <property type="term" value="F:transferase activity"/>
    <property type="evidence" value="ECO:0007669"/>
    <property type="project" value="UniProtKB-KW"/>
</dbReference>
<proteinExistence type="inferred from homology"/>
<dbReference type="GO" id="GO:0005576">
    <property type="term" value="C:extracellular region"/>
    <property type="evidence" value="ECO:0007669"/>
    <property type="project" value="UniProtKB-SubCell"/>
</dbReference>
<dbReference type="InterPro" id="IPR030400">
    <property type="entry name" value="Sedolisin_dom"/>
</dbReference>
<evidence type="ECO:0000256" key="6">
    <source>
        <dbReference type="ARBA" id="ARBA00022525"/>
    </source>
</evidence>
<evidence type="ECO:0000256" key="9">
    <source>
        <dbReference type="ARBA" id="ARBA00022723"/>
    </source>
</evidence>
<dbReference type="GO" id="GO:0046872">
    <property type="term" value="F:metal ion binding"/>
    <property type="evidence" value="ECO:0007669"/>
    <property type="project" value="UniProtKB-UniRule"/>
</dbReference>
<dbReference type="CDD" id="cd04056">
    <property type="entry name" value="Peptidases_S53"/>
    <property type="match status" value="1"/>
</dbReference>
<organism evidence="24 25">
    <name type="scientific">Trichoderma lentiforme</name>
    <dbReference type="NCBI Taxonomy" id="1567552"/>
    <lineage>
        <taxon>Eukaryota</taxon>
        <taxon>Fungi</taxon>
        <taxon>Dikarya</taxon>
        <taxon>Ascomycota</taxon>
        <taxon>Pezizomycotina</taxon>
        <taxon>Sordariomycetes</taxon>
        <taxon>Hypocreomycetidae</taxon>
        <taxon>Hypocreales</taxon>
        <taxon>Hypocreaceae</taxon>
        <taxon>Trichoderma</taxon>
    </lineage>
</organism>
<dbReference type="InterPro" id="IPR029035">
    <property type="entry name" value="DHS-like_NAD/FAD-binding_dom"/>
</dbReference>
<protein>
    <recommendedName>
        <fullName evidence="5">tripeptidyl-peptidase II</fullName>
        <ecNumber evidence="5">3.4.14.10</ecNumber>
    </recommendedName>
</protein>
<evidence type="ECO:0000256" key="3">
    <source>
        <dbReference type="ARBA" id="ARBA00004239"/>
    </source>
</evidence>
<dbReference type="EC" id="3.4.14.10" evidence="5"/>
<dbReference type="GO" id="GO:0004252">
    <property type="term" value="F:serine-type endopeptidase activity"/>
    <property type="evidence" value="ECO:0007669"/>
    <property type="project" value="UniProtKB-UniRule"/>
</dbReference>
<feature type="domain" description="Deacetylase sirtuin-type" evidence="22">
    <location>
        <begin position="593"/>
        <end position="1199"/>
    </location>
</feature>
<keyword evidence="9 19" id="KW-0479">Metal-binding</keyword>
<evidence type="ECO:0000256" key="16">
    <source>
        <dbReference type="ARBA" id="ARBA00023145"/>
    </source>
</evidence>
<dbReference type="Gene3D" id="3.40.50.200">
    <property type="entry name" value="Peptidase S8/S53 domain"/>
    <property type="match status" value="1"/>
</dbReference>
<feature type="compositionally biased region" description="Basic and acidic residues" evidence="20">
    <location>
        <begin position="682"/>
        <end position="706"/>
    </location>
</feature>
<feature type="compositionally biased region" description="Low complexity" evidence="20">
    <location>
        <begin position="710"/>
        <end position="725"/>
    </location>
</feature>
<evidence type="ECO:0000256" key="21">
    <source>
        <dbReference type="SAM" id="SignalP"/>
    </source>
</evidence>
<feature type="binding site" evidence="19">
    <location>
        <position position="539"/>
    </location>
    <ligand>
        <name>Ca(2+)</name>
        <dbReference type="ChEBI" id="CHEBI:29108"/>
    </ligand>
</feature>
<dbReference type="InterPro" id="IPR026590">
    <property type="entry name" value="Ssirtuin_cat_dom"/>
</dbReference>
<feature type="signal peptide" evidence="21">
    <location>
        <begin position="1"/>
        <end position="20"/>
    </location>
</feature>
<dbReference type="InterPro" id="IPR003000">
    <property type="entry name" value="Sirtuin"/>
</dbReference>
<feature type="compositionally biased region" description="Pro residues" evidence="20">
    <location>
        <begin position="739"/>
        <end position="748"/>
    </location>
</feature>
<dbReference type="Pfam" id="PF02146">
    <property type="entry name" value="SIR2"/>
    <property type="match status" value="3"/>
</dbReference>
<feature type="chain" id="PRO_5040357253" description="tripeptidyl-peptidase II" evidence="21">
    <location>
        <begin position="21"/>
        <end position="1574"/>
    </location>
</feature>
<dbReference type="FunFam" id="3.40.50.200:FF:000015">
    <property type="entry name" value="Tripeptidyl peptidase A"/>
    <property type="match status" value="1"/>
</dbReference>
<feature type="region of interest" description="Disordered" evidence="20">
    <location>
        <begin position="647"/>
        <end position="773"/>
    </location>
</feature>
<evidence type="ECO:0000256" key="12">
    <source>
        <dbReference type="ARBA" id="ARBA00022825"/>
    </source>
</evidence>
<comment type="caution">
    <text evidence="24">The sequence shown here is derived from an EMBL/GenBank/DDBJ whole genome shotgun (WGS) entry which is preliminary data.</text>
</comment>
<dbReference type="SUPFAM" id="SSF52467">
    <property type="entry name" value="DHS-like NAD/FAD-binding domain"/>
    <property type="match status" value="1"/>
</dbReference>
<feature type="active site" description="Charge relay system" evidence="19">
    <location>
        <position position="279"/>
    </location>
</feature>
<feature type="active site" description="Charge relay system" evidence="19">
    <location>
        <position position="275"/>
    </location>
</feature>
<dbReference type="InterPro" id="IPR050819">
    <property type="entry name" value="Tripeptidyl-peptidase_I"/>
</dbReference>
<dbReference type="EMBL" id="QLNT01000011">
    <property type="protein sequence ID" value="KAF3070031.1"/>
    <property type="molecule type" value="Genomic_DNA"/>
</dbReference>
<dbReference type="PANTHER" id="PTHR14218:SF15">
    <property type="entry name" value="TRIPEPTIDYL-PEPTIDASE 1"/>
    <property type="match status" value="1"/>
</dbReference>
<keyword evidence="7 19" id="KW-0645">Protease</keyword>
<evidence type="ECO:0000256" key="11">
    <source>
        <dbReference type="ARBA" id="ARBA00022801"/>
    </source>
</evidence>
<evidence type="ECO:0000256" key="10">
    <source>
        <dbReference type="ARBA" id="ARBA00022729"/>
    </source>
</evidence>
<dbReference type="PANTHER" id="PTHR14218">
    <property type="entry name" value="PROTEASE S8 TRIPEPTIDYL PEPTIDASE I CLN2"/>
    <property type="match status" value="1"/>
</dbReference>
<keyword evidence="6" id="KW-0964">Secreted</keyword>
<evidence type="ECO:0000256" key="7">
    <source>
        <dbReference type="ARBA" id="ARBA00022670"/>
    </source>
</evidence>
<comment type="cofactor">
    <cofactor evidence="19">
        <name>Ca(2+)</name>
        <dbReference type="ChEBI" id="CHEBI:29108"/>
    </cofactor>
    <text evidence="19">Binds 1 Ca(2+) ion per subunit.</text>
</comment>
<dbReference type="CDD" id="cd11377">
    <property type="entry name" value="Pro-peptidase_S53"/>
    <property type="match status" value="1"/>
</dbReference>
<evidence type="ECO:0000256" key="1">
    <source>
        <dbReference type="ARBA" id="ARBA00001910"/>
    </source>
</evidence>
<dbReference type="PROSITE" id="PS50305">
    <property type="entry name" value="SIRTUIN"/>
    <property type="match status" value="1"/>
</dbReference>
<evidence type="ECO:0000256" key="17">
    <source>
        <dbReference type="ARBA" id="ARBA00023180"/>
    </source>
</evidence>
<evidence type="ECO:0000256" key="19">
    <source>
        <dbReference type="PROSITE-ProRule" id="PRU01032"/>
    </source>
</evidence>
<feature type="binding site" evidence="19">
    <location>
        <position position="564"/>
    </location>
    <ligand>
        <name>Ca(2+)</name>
        <dbReference type="ChEBI" id="CHEBI:29108"/>
    </ligand>
</feature>
<evidence type="ECO:0000256" key="14">
    <source>
        <dbReference type="ARBA" id="ARBA00023026"/>
    </source>
</evidence>
<keyword evidence="11 19" id="KW-0378">Hydrolase</keyword>
<dbReference type="Gene3D" id="3.40.50.1220">
    <property type="entry name" value="TPP-binding domain"/>
    <property type="match status" value="2"/>
</dbReference>
<comment type="function">
    <text evidence="2">Secreted tripeptidyl-peptidase which degrades proteins at acidic pHs and is involved in virulence.</text>
</comment>
<evidence type="ECO:0000259" key="22">
    <source>
        <dbReference type="PROSITE" id="PS50305"/>
    </source>
</evidence>
<reference evidence="24 25" key="1">
    <citation type="submission" date="2018-06" db="EMBL/GenBank/DDBJ databases">
        <title>Genome analysis of cellulolytic fungus Trichoderma lentiforme CFAM-422.</title>
        <authorList>
            <person name="Steindorff A.S."/>
            <person name="Formighieri E.F."/>
            <person name="Midorikawa G.E.O."/>
            <person name="Tamietti M.S."/>
            <person name="Ramos E.Z."/>
            <person name="Silva A.S."/>
            <person name="Bon E.P.S."/>
            <person name="Mendes T.D."/>
            <person name="Damaso M.C.T."/>
            <person name="Favaro L.C.L."/>
        </authorList>
    </citation>
    <scope>NUCLEOTIDE SEQUENCE [LARGE SCALE GENOMIC DNA]</scope>
    <source>
        <strain evidence="24 25">CFAM-422</strain>
    </source>
</reference>
<evidence type="ECO:0000256" key="5">
    <source>
        <dbReference type="ARBA" id="ARBA00012462"/>
    </source>
</evidence>
<keyword evidence="13 19" id="KW-0106">Calcium</keyword>
<feature type="region of interest" description="Disordered" evidence="20">
    <location>
        <begin position="790"/>
        <end position="851"/>
    </location>
</feature>
<dbReference type="GO" id="GO:0008240">
    <property type="term" value="F:tripeptidyl-peptidase activity"/>
    <property type="evidence" value="ECO:0007669"/>
    <property type="project" value="UniProtKB-EC"/>
</dbReference>
<accession>A0A9P4XFP5</accession>
<feature type="compositionally biased region" description="Polar residues" evidence="20">
    <location>
        <begin position="809"/>
        <end position="825"/>
    </location>
</feature>
<keyword evidence="17" id="KW-0325">Glycoprotein</keyword>
<sequence length="1574" mass="170576">MKSALLWAVQLSLLAGLGASRRNVEQVLSIPTGWTKFQDVVNPARHMRLSIALRQPNIDQLETKMTENDNRLSLEEIQQLQAPDQKDVDAVLQWLSQNNLKGEVDNNFIHVTTTVAQAEPLLGMKVSRFAYKDKKPVLRTTKYTVPDSVAGSISFIHPLANFMTARHKPEVVSAPPKPASKAAAADEDNIIYCPGSVTPSCLAQLYNISSYKPADNKSPVIFGVAGFLEENANLLDLQQFLNSAAPNVAQAGKSITVELVNGGVNSQDLAESGHEAALDVDYAVSVGFPTNVTYYATGGRGVKLDDNGQPISGEDDDNEPYLEFFRYLLAKPDHQVPHVLSLSYSDDELSVPREYAKHVCSLFGLLTARGTSIIFSSGDGGARGGRDSSCLTNDGTKRPVAMATFPPTCPWVTSVGAVTNGAEPPSGASFSTGGFSQYFARPHWQDSSVKNYVQALNGRLDGLYDPSMRAIPDISAVGTSFMIIASGIPHFLQGTSASAPVFASMVALINDARLRAGKRSLGWLNQHLYSNKVKNVLQDITVGKSLSCVFNNTEVPGGWPAAPGWDAITGLGVPKEFDKFLQVLYDMPTQHVEPETHGLLQEVANSLLKARKVVVVTGAGISTNSGIPDFRSENGLYSLIQAQFDAASQPTRSTDRFKTDGDGNGNGDGGEEPRPTKRRKVSREPSPDLDEVDRQLNEDIKARAEAEMPAASSQAADTQQAVAASDPNASENGCLSTPRPKPALPSTPKPTTTSPLSSPPREEFMLPLPLASSSLRAEDRERIAGVSQNIVSSPLSSPPPVLFDPFHPSSPSDENMSRRSSTTPSEVDEMRDLPNAMPASQASNPGKTTLPNMKGKDLFDASIWSDPTRTSVFYQFATSLRQKVREAEPTSSHKFIGHLRDRGKLVRCYTQNIDQIEEKVGLSTSLLAGPGSRGRFSRKSTANAAQLNKMVEEVSSSGEGGNAGDVGDVGASSQSPTNGSSEQTPADQRQTSSQPNGKTEEDETTTSSTTTPPNQQPKPAPRKEVPPLRSGVECVFLHGSLQLLRCFLCGQVCSWDDDDREVETLSGQQPECPHCVGATEARQERGKRALGVGKLRPDIVLYGEEHPNAHLISPIVTHDLALYPDMLLILGTSLRVHGLKVMVREFAKTVHSKGGKVVFVNFTKPPESSWGDIIDYWIQWDCDAWVADLQVRIPKLWQEPEPPKPKKKRDSGGGAAEEGREEKKKPPAQNPVALRDTKVNGAYCTLKILKELRRITATSPPLPIILSLPPSLSTAPPLLERVSAAVTTEAKPNPDPPTPAEVAPRAAAVMDPPTRISTPRGKAKRPRKSAPGALERPKRTPSTLNPNHGRSKKPVEEVKEEEVLETPETPSQPPVSTVEEFSSILHSVKSNPRIRKRKMIDGEEFVFPTIGKKRGAVDSLYKGAEDDKKQLPPLRPVPDQATGVASLPAEAEAEDAIEEPLASISVNVRAATTFTRPEAFYIQDPLVTLLEKAPQWKAMEVNHGELRRNKRRISKRFLPVQVQMETKAQAEANAALALAGLRTNSHMVPQVAHAVPGNGYTELANWAATWSCKK</sequence>
<dbReference type="InterPro" id="IPR015366">
    <property type="entry name" value="S53_propep"/>
</dbReference>
<dbReference type="Proteomes" id="UP000801864">
    <property type="component" value="Unassembled WGS sequence"/>
</dbReference>
<feature type="binding site" evidence="19">
    <location>
        <position position="540"/>
    </location>
    <ligand>
        <name>Ca(2+)</name>
        <dbReference type="ChEBI" id="CHEBI:29108"/>
    </ligand>
</feature>
<dbReference type="Pfam" id="PF09286">
    <property type="entry name" value="Pro-kuma_activ"/>
    <property type="match status" value="1"/>
</dbReference>
<feature type="active site" description="Charge relay system" evidence="19">
    <location>
        <position position="496"/>
    </location>
</feature>
<keyword evidence="8" id="KW-0808">Transferase</keyword>
<feature type="domain" description="Peptidase S53" evidence="23">
    <location>
        <begin position="196"/>
        <end position="586"/>
    </location>
</feature>
<dbReference type="InterPro" id="IPR036852">
    <property type="entry name" value="Peptidase_S8/S53_dom_sf"/>
</dbReference>
<keyword evidence="25" id="KW-1185">Reference proteome</keyword>
<evidence type="ECO:0000256" key="15">
    <source>
        <dbReference type="ARBA" id="ARBA00023027"/>
    </source>
</evidence>
<feature type="region of interest" description="Disordered" evidence="20">
    <location>
        <begin position="952"/>
        <end position="1026"/>
    </location>
</feature>
<dbReference type="PROSITE" id="PS51695">
    <property type="entry name" value="SEDOLISIN"/>
    <property type="match status" value="1"/>
</dbReference>
<dbReference type="SUPFAM" id="SSF52743">
    <property type="entry name" value="Subtilisin-like"/>
    <property type="match status" value="1"/>
</dbReference>
<keyword evidence="10 21" id="KW-0732">Signal</keyword>
<dbReference type="SUPFAM" id="SSF54897">
    <property type="entry name" value="Protease propeptides/inhibitors"/>
    <property type="match status" value="1"/>
</dbReference>
<feature type="region of interest" description="Disordered" evidence="20">
    <location>
        <begin position="1197"/>
        <end position="1236"/>
    </location>
</feature>
<keyword evidence="15" id="KW-0520">NAD</keyword>
<dbReference type="SMART" id="SM00944">
    <property type="entry name" value="Pro-kuma_activ"/>
    <property type="match status" value="1"/>
</dbReference>
<evidence type="ECO:0000313" key="24">
    <source>
        <dbReference type="EMBL" id="KAF3070031.1"/>
    </source>
</evidence>
<comment type="similarity">
    <text evidence="4">Belongs to the sirtuin family. Class I subfamily.</text>
</comment>
<name>A0A9P4XFP5_9HYPO</name>
<dbReference type="GO" id="GO:0070403">
    <property type="term" value="F:NAD+ binding"/>
    <property type="evidence" value="ECO:0007669"/>
    <property type="project" value="InterPro"/>
</dbReference>
<feature type="region of interest" description="Disordered" evidence="20">
    <location>
        <begin position="1287"/>
        <end position="1380"/>
    </location>
</feature>
<comment type="caution">
    <text evidence="18">Lacks conserved residue(s) required for the propagation of feature annotation.</text>
</comment>
<evidence type="ECO:0000256" key="13">
    <source>
        <dbReference type="ARBA" id="ARBA00022837"/>
    </source>
</evidence>
<comment type="catalytic activity">
    <reaction evidence="1">
        <text>Release of an N-terminal tripeptide from a polypeptide.</text>
        <dbReference type="EC" id="3.4.14.10"/>
    </reaction>
</comment>
<keyword evidence="14" id="KW-0843">Virulence</keyword>
<feature type="binding site" evidence="19">
    <location>
        <position position="566"/>
    </location>
    <ligand>
        <name>Ca(2+)</name>
        <dbReference type="ChEBI" id="CHEBI:29108"/>
    </ligand>
</feature>
<gene>
    <name evidence="24" type="ORF">CFAM422_006975</name>
</gene>
<keyword evidence="16" id="KW-0865">Zymogen</keyword>
<feature type="compositionally biased region" description="Polar residues" evidence="20">
    <location>
        <begin position="838"/>
        <end position="851"/>
    </location>
</feature>
<evidence type="ECO:0000256" key="18">
    <source>
        <dbReference type="PROSITE-ProRule" id="PRU00236"/>
    </source>
</evidence>
<evidence type="ECO:0000256" key="20">
    <source>
        <dbReference type="SAM" id="MobiDB-lite"/>
    </source>
</evidence>
<evidence type="ECO:0000256" key="8">
    <source>
        <dbReference type="ARBA" id="ARBA00022679"/>
    </source>
</evidence>
<evidence type="ECO:0000256" key="4">
    <source>
        <dbReference type="ARBA" id="ARBA00006924"/>
    </source>
</evidence>
<evidence type="ECO:0000259" key="23">
    <source>
        <dbReference type="PROSITE" id="PS51695"/>
    </source>
</evidence>